<dbReference type="OrthoDB" id="1287238at2"/>
<gene>
    <name evidence="1" type="ORF">CRP01_09015</name>
</gene>
<organism evidence="1 2">
    <name type="scientific">Flavilitoribacter nigricans (strain ATCC 23147 / DSM 23189 / NBRC 102662 / NCIMB 1420 / SS-2)</name>
    <name type="common">Lewinella nigricans</name>
    <dbReference type="NCBI Taxonomy" id="1122177"/>
    <lineage>
        <taxon>Bacteria</taxon>
        <taxon>Pseudomonadati</taxon>
        <taxon>Bacteroidota</taxon>
        <taxon>Saprospiria</taxon>
        <taxon>Saprospirales</taxon>
        <taxon>Lewinellaceae</taxon>
        <taxon>Flavilitoribacter</taxon>
    </lineage>
</organism>
<name>A0A2D0NEP2_FLAN2</name>
<dbReference type="AlphaFoldDB" id="A0A2D0NEP2"/>
<comment type="caution">
    <text evidence="1">The sequence shown here is derived from an EMBL/GenBank/DDBJ whole genome shotgun (WGS) entry which is preliminary data.</text>
</comment>
<evidence type="ECO:0000313" key="1">
    <source>
        <dbReference type="EMBL" id="PHN06945.1"/>
    </source>
</evidence>
<evidence type="ECO:0000313" key="2">
    <source>
        <dbReference type="Proteomes" id="UP000223913"/>
    </source>
</evidence>
<accession>A0A2D0NEP2</accession>
<protein>
    <submittedName>
        <fullName evidence="1">Uncharacterized protein</fullName>
    </submittedName>
</protein>
<dbReference type="RefSeq" id="WP_099149696.1">
    <property type="nucleotide sequence ID" value="NZ_PDUD01000013.1"/>
</dbReference>
<proteinExistence type="predicted"/>
<dbReference type="EMBL" id="PDUD01000013">
    <property type="protein sequence ID" value="PHN06945.1"/>
    <property type="molecule type" value="Genomic_DNA"/>
</dbReference>
<reference evidence="1 2" key="1">
    <citation type="submission" date="2017-10" db="EMBL/GenBank/DDBJ databases">
        <title>The draft genome sequence of Lewinella nigricans NBRC 102662.</title>
        <authorList>
            <person name="Wang K."/>
        </authorList>
    </citation>
    <scope>NUCLEOTIDE SEQUENCE [LARGE SCALE GENOMIC DNA]</scope>
    <source>
        <strain evidence="1 2">NBRC 102662</strain>
    </source>
</reference>
<keyword evidence="2" id="KW-1185">Reference proteome</keyword>
<sequence length="604" mass="68689">MFDLRINNLSIDLTPRTRVRYTLDNPIFDADGLPRGYSFPFRIPATPRNLGIFGYANRLDIRAKQRKYTGILYIAGVPIETGVVQITGGSGDSIEIVLKNTARDLIDELANIRLHDLLGTVSVPDTANAGVIRYYLENTTSWTIKIDDNTFFYDAPGATQADGQLALISQINAVYIGLAAPFSTDHIELLTNQYPDANYRVSEWLNVTYVSGITVYEGNVVNLQNFVNSLATTPREDITFPTIYAFYFHERQTVISVNQYLNYWLDGTDIDNVATTEKDWNHSYVPFIRFRHLLELIINQLGYEAAGPLYESDWIQQLVYYTNKSLDDLLEGDFGPTLNYFNQHLQSIVLKDYIPDWTGTDLFDLLKFLNYYFEIDNNELQIRSRVAPLRQPPIDWTGRTEKGYGFDIPEYEGYRLEYAKIEGELDLFDNQITAYGTGENTIPFPVRPLYSSRFSNLDGYTWQVPATNKPGNSQTIGLENDTDIRIAFDRGLQEDTDGNNYVQGSTTDLDSNGDATFTSSLLLEGDNGVFKSHWEGWIEPTDATTVRRRCVLSIADILELKKWRNPMRYIYDPQGTMVGVIKRVSLDIDTNGLGTADIEFILKQ</sequence>
<dbReference type="Proteomes" id="UP000223913">
    <property type="component" value="Unassembled WGS sequence"/>
</dbReference>